<proteinExistence type="inferred from homology"/>
<dbReference type="Pfam" id="PF03686">
    <property type="entry name" value="UPF0146"/>
    <property type="match status" value="1"/>
</dbReference>
<comment type="caution">
    <text evidence="3">The sequence shown here is derived from an EMBL/GenBank/DDBJ whole genome shotgun (WGS) entry which is preliminary data.</text>
</comment>
<evidence type="ECO:0000313" key="4">
    <source>
        <dbReference type="Proteomes" id="UP000451471"/>
    </source>
</evidence>
<keyword evidence="4" id="KW-1185">Reference proteome</keyword>
<gene>
    <name evidence="3" type="ORF">GQS65_13720</name>
</gene>
<dbReference type="Proteomes" id="UP000451471">
    <property type="component" value="Unassembled WGS sequence"/>
</dbReference>
<dbReference type="EMBL" id="WSZK01000023">
    <property type="protein sequence ID" value="MWG35531.1"/>
    <property type="molecule type" value="Genomic_DNA"/>
</dbReference>
<evidence type="ECO:0000256" key="1">
    <source>
        <dbReference type="ARBA" id="ARBA00006969"/>
    </source>
</evidence>
<accession>A0A6B0GNK3</accession>
<sequence>MRPATRDALVDRLARYERLVEVGVGNRSDVAAALAERASVTATDVHDRPVPDGVRFVRDDVTDPDESVYRDADVIYALNLPPELHRPAWDLARRVDAAFLFTTLGGDGPSVPTIPETLPGETLFRARRSPLP</sequence>
<dbReference type="SUPFAM" id="SSF53335">
    <property type="entry name" value="S-adenosyl-L-methionine-dependent methyltransferases"/>
    <property type="match status" value="1"/>
</dbReference>
<evidence type="ECO:0000313" key="3">
    <source>
        <dbReference type="EMBL" id="MWG35531.1"/>
    </source>
</evidence>
<dbReference type="AlphaFoldDB" id="A0A6B0GNK3"/>
<dbReference type="RefSeq" id="WP_368280177.1">
    <property type="nucleotide sequence ID" value="NZ_WSZK01000023.1"/>
</dbReference>
<dbReference type="Gene3D" id="3.40.50.150">
    <property type="entry name" value="Vaccinia Virus protein VP39"/>
    <property type="match status" value="1"/>
</dbReference>
<evidence type="ECO:0000256" key="2">
    <source>
        <dbReference type="HAMAP-Rule" id="MF_00341"/>
    </source>
</evidence>
<comment type="similarity">
    <text evidence="1 2">Belongs to the UPF0146 family.</text>
</comment>
<dbReference type="HAMAP" id="MF_00341">
    <property type="entry name" value="UPF0146"/>
    <property type="match status" value="1"/>
</dbReference>
<protein>
    <recommendedName>
        <fullName evidence="2">UPF0146 protein GQS65_13720</fullName>
    </recommendedName>
</protein>
<name>A0A6B0GNK3_9EURY</name>
<reference evidence="3 4" key="1">
    <citation type="submission" date="2019-12" db="EMBL/GenBank/DDBJ databases">
        <title>Halocatena pleomorpha gen. nov. sp. nov., an extremely halophilic archaeon of family Halobacteriaceae isolated from saltpan soil.</title>
        <authorList>
            <person name="Pal Y."/>
            <person name="Verma A."/>
            <person name="Krishnamurthi S."/>
            <person name="Kumar P."/>
        </authorList>
    </citation>
    <scope>NUCLEOTIDE SEQUENCE [LARGE SCALE GENOMIC DNA]</scope>
    <source>
        <strain evidence="3 4">JCM 16495</strain>
    </source>
</reference>
<organism evidence="3 4">
    <name type="scientific">Halomarina oriensis</name>
    <dbReference type="NCBI Taxonomy" id="671145"/>
    <lineage>
        <taxon>Archaea</taxon>
        <taxon>Methanobacteriati</taxon>
        <taxon>Methanobacteriota</taxon>
        <taxon>Stenosarchaea group</taxon>
        <taxon>Halobacteria</taxon>
        <taxon>Halobacteriales</taxon>
        <taxon>Natronomonadaceae</taxon>
        <taxon>Halomarina</taxon>
    </lineage>
</organism>
<dbReference type="InterPro" id="IPR005353">
    <property type="entry name" value="UPF0146"/>
</dbReference>
<dbReference type="InterPro" id="IPR029063">
    <property type="entry name" value="SAM-dependent_MTases_sf"/>
</dbReference>